<keyword evidence="1" id="KW-0614">Plasmid</keyword>
<reference evidence="1 2" key="1">
    <citation type="submission" date="2020-11" db="EMBL/GenBank/DDBJ databases">
        <title>Pseudomonas fulva producing VIM-24.</title>
        <authorList>
            <person name="Liu S."/>
        </authorList>
    </citation>
    <scope>NUCLEOTIDE SEQUENCE [LARGE SCALE GENOMIC DNA]</scope>
    <source>
        <strain evidence="1 2">ZDHY414</strain>
        <plasmid evidence="1 2">pVIM-24-ZDHY414</plasmid>
    </source>
</reference>
<evidence type="ECO:0000313" key="2">
    <source>
        <dbReference type="Proteomes" id="UP000594430"/>
    </source>
</evidence>
<geneLocation type="plasmid" evidence="1 2">
    <name>pVIM-24-ZDHY414</name>
</geneLocation>
<dbReference type="RefSeq" id="WP_172402855.1">
    <property type="nucleotide sequence ID" value="NZ_CP064945.1"/>
</dbReference>
<dbReference type="Proteomes" id="UP000594430">
    <property type="component" value="Plasmid pVIM-24-ZDHY414"/>
</dbReference>
<dbReference type="AlphaFoldDB" id="A0A7S9LMK5"/>
<sequence length="57" mass="6084">MDVPKLEDYVASHGFGDVTQDGIQLAQILIARGDDYATAAAEVTARGFTEAPEELTD</sequence>
<organism evidence="1 2">
    <name type="scientific">Pseudomonas fulva</name>
    <dbReference type="NCBI Taxonomy" id="47880"/>
    <lineage>
        <taxon>Bacteria</taxon>
        <taxon>Pseudomonadati</taxon>
        <taxon>Pseudomonadota</taxon>
        <taxon>Gammaproteobacteria</taxon>
        <taxon>Pseudomonadales</taxon>
        <taxon>Pseudomonadaceae</taxon>
        <taxon>Pseudomonas</taxon>
    </lineage>
</organism>
<proteinExistence type="predicted"/>
<protein>
    <submittedName>
        <fullName evidence="1">Uncharacterized protein</fullName>
    </submittedName>
</protein>
<evidence type="ECO:0000313" key="1">
    <source>
        <dbReference type="EMBL" id="QPH51839.1"/>
    </source>
</evidence>
<dbReference type="EMBL" id="CP064948">
    <property type="protein sequence ID" value="QPH51839.1"/>
    <property type="molecule type" value="Genomic_DNA"/>
</dbReference>
<gene>
    <name evidence="1" type="ORF">IZU98_26635</name>
</gene>
<accession>A0A7S9LMK5</accession>
<name>A0A7S9LMK5_9PSED</name>